<dbReference type="Gene3D" id="3.90.870.10">
    <property type="entry name" value="DHBP synthase"/>
    <property type="match status" value="1"/>
</dbReference>
<feature type="site" description="Essential for catalytic activity" evidence="14">
    <location>
        <position position="175"/>
    </location>
</feature>
<evidence type="ECO:0000313" key="17">
    <source>
        <dbReference type="Proteomes" id="UP000199290"/>
    </source>
</evidence>
<feature type="binding site" evidence="14">
    <location>
        <position position="39"/>
    </location>
    <ligand>
        <name>Mg(2+)</name>
        <dbReference type="ChEBI" id="CHEBI:18420"/>
        <label>2</label>
    </ligand>
</feature>
<dbReference type="FunFam" id="3.90.870.10:FF:000001">
    <property type="entry name" value="Riboflavin biosynthesis protein RibBA"/>
    <property type="match status" value="1"/>
</dbReference>
<sequence>MCRNAAKVQNPMALNSIEEIIEDIRQGKMVILMDDEDRENEGDLVMAAEHCTAEAINFMARFGRGLICMPMTRDRCEQLGLPLMVQQNASGFGTKFTLSIEAAEGVTTGISAADRARTVQAAVARNARASDLVQPGHIFPLMSDPGGVLSRAGHTEASCDLAALAGCEPAGVICEIMNDDGSMARREDLERFAQEHGLKIGTIADLIHYRTMNERTVECVEENELDTEYGLFNLRTYRDNIQGATHLAMVMGEITPHEPVYVRVHITDTLRDLLGARRKDSRSWPLHHALEKVAEEGKGVVVLLNSAEDSYNLEDRIQEFFNEGQGTTGKGGSGVYFTVGTGSQILRDLGVGKMRLLSPPIKFSAISGFDLEVVEYVPYTPE</sequence>
<feature type="binding site" evidence="14">
    <location>
        <begin position="38"/>
        <end position="39"/>
    </location>
    <ligand>
        <name>D-ribulose 5-phosphate</name>
        <dbReference type="ChEBI" id="CHEBI:58121"/>
    </ligand>
</feature>
<evidence type="ECO:0000256" key="9">
    <source>
        <dbReference type="ARBA" id="ARBA00022619"/>
    </source>
</evidence>
<comment type="similarity">
    <text evidence="14">Belongs to the DHBP synthase family.</text>
</comment>
<keyword evidence="17" id="KW-1185">Reference proteome</keyword>
<evidence type="ECO:0000259" key="15">
    <source>
        <dbReference type="Pfam" id="PF00925"/>
    </source>
</evidence>
<dbReference type="UniPathway" id="UPA00275">
    <property type="reaction ID" value="UER00399"/>
</dbReference>
<evidence type="ECO:0000256" key="7">
    <source>
        <dbReference type="ARBA" id="ARBA00012153"/>
    </source>
</evidence>
<dbReference type="PIRSF" id="PIRSF001259">
    <property type="entry name" value="RibA"/>
    <property type="match status" value="1"/>
</dbReference>
<evidence type="ECO:0000256" key="1">
    <source>
        <dbReference type="ARBA" id="ARBA00000141"/>
    </source>
</evidence>
<feature type="binding site" evidence="14">
    <location>
        <position position="43"/>
    </location>
    <ligand>
        <name>D-ribulose 5-phosphate</name>
        <dbReference type="ChEBI" id="CHEBI:58121"/>
    </ligand>
</feature>
<feature type="binding site" evidence="14">
    <location>
        <begin position="151"/>
        <end position="155"/>
    </location>
    <ligand>
        <name>D-ribulose 5-phosphate</name>
        <dbReference type="ChEBI" id="CHEBI:58121"/>
    </ligand>
</feature>
<dbReference type="AlphaFoldDB" id="A0A1I6I1U3"/>
<dbReference type="GO" id="GO:0003935">
    <property type="term" value="F:GTP cyclohydrolase II activity"/>
    <property type="evidence" value="ECO:0007669"/>
    <property type="project" value="TreeGrafter"/>
</dbReference>
<accession>A0A1I6I1U3</accession>
<feature type="site" description="Essential for catalytic activity" evidence="14">
    <location>
        <position position="137"/>
    </location>
</feature>
<feature type="binding site" evidence="14">
    <location>
        <position position="154"/>
    </location>
    <ligand>
        <name>Mg(2+)</name>
        <dbReference type="ChEBI" id="CHEBI:18420"/>
        <label>2</label>
    </ligand>
</feature>
<comment type="subunit">
    <text evidence="14">Homodimer.</text>
</comment>
<evidence type="ECO:0000256" key="14">
    <source>
        <dbReference type="HAMAP-Rule" id="MF_00180"/>
    </source>
</evidence>
<name>A0A1I6I1U3_9GAMM</name>
<evidence type="ECO:0000256" key="13">
    <source>
        <dbReference type="ARBA" id="ARBA00023239"/>
    </source>
</evidence>
<comment type="pathway">
    <text evidence="4 14">Cofactor biosynthesis; riboflavin biosynthesis; 2-hydroxy-3-oxobutyl phosphate from D-ribulose 5-phosphate: step 1/1.</text>
</comment>
<comment type="function">
    <text evidence="3 14">Catalyzes the conversion of D-ribulose 5-phosphate to formate and 3,4-dihydroxy-2-butanone 4-phosphate.</text>
</comment>
<dbReference type="Proteomes" id="UP000199290">
    <property type="component" value="Unassembled WGS sequence"/>
</dbReference>
<dbReference type="SUPFAM" id="SSF55821">
    <property type="entry name" value="YrdC/RibB"/>
    <property type="match status" value="1"/>
</dbReference>
<keyword evidence="16" id="KW-0378">Hydrolase</keyword>
<dbReference type="InterPro" id="IPR000422">
    <property type="entry name" value="DHBP_synthase_RibB"/>
</dbReference>
<evidence type="ECO:0000256" key="2">
    <source>
        <dbReference type="ARBA" id="ARBA00001936"/>
    </source>
</evidence>
<evidence type="ECO:0000256" key="3">
    <source>
        <dbReference type="ARBA" id="ARBA00002284"/>
    </source>
</evidence>
<dbReference type="EC" id="4.1.99.12" evidence="7 14"/>
<proteinExistence type="inferred from homology"/>
<dbReference type="GO" id="GO:0005829">
    <property type="term" value="C:cytosol"/>
    <property type="evidence" value="ECO:0007669"/>
    <property type="project" value="TreeGrafter"/>
</dbReference>
<dbReference type="GO" id="GO:0030145">
    <property type="term" value="F:manganese ion binding"/>
    <property type="evidence" value="ECO:0007669"/>
    <property type="project" value="UniProtKB-UniRule"/>
</dbReference>
<comment type="cofactor">
    <cofactor evidence="2">
        <name>Mn(2+)</name>
        <dbReference type="ChEBI" id="CHEBI:29035"/>
    </cofactor>
</comment>
<dbReference type="GO" id="GO:0008686">
    <property type="term" value="F:3,4-dihydroxy-2-butanone-4-phosphate synthase activity"/>
    <property type="evidence" value="ECO:0007669"/>
    <property type="project" value="UniProtKB-UniRule"/>
</dbReference>
<evidence type="ECO:0000313" key="16">
    <source>
        <dbReference type="EMBL" id="SFR60692.1"/>
    </source>
</evidence>
<evidence type="ECO:0000256" key="6">
    <source>
        <dbReference type="ARBA" id="ARBA00008976"/>
    </source>
</evidence>
<dbReference type="STRING" id="375760.SAMN04488073_3338"/>
<protein>
    <recommendedName>
        <fullName evidence="8 14">3,4-dihydroxy-2-butanone 4-phosphate synthase</fullName>
        <shortName evidence="14">DHBP synthase</shortName>
        <ecNumber evidence="7 14">4.1.99.12</ecNumber>
    </recommendedName>
</protein>
<keyword evidence="12 14" id="KW-0464">Manganese</keyword>
<organism evidence="16 17">
    <name type="scientific">Marinobacter gudaonensis</name>
    <dbReference type="NCBI Taxonomy" id="375760"/>
    <lineage>
        <taxon>Bacteria</taxon>
        <taxon>Pseudomonadati</taxon>
        <taxon>Pseudomonadota</taxon>
        <taxon>Gammaproteobacteria</taxon>
        <taxon>Pseudomonadales</taxon>
        <taxon>Marinobacteraceae</taxon>
        <taxon>Marinobacter</taxon>
    </lineage>
</organism>
<dbReference type="PANTHER" id="PTHR21327:SF34">
    <property type="entry name" value="3,4-DIHYDROXY-2-BUTANONE 4-PHOSPHATE SYNTHASE"/>
    <property type="match status" value="1"/>
</dbReference>
<evidence type="ECO:0000256" key="4">
    <source>
        <dbReference type="ARBA" id="ARBA00004904"/>
    </source>
</evidence>
<evidence type="ECO:0000256" key="10">
    <source>
        <dbReference type="ARBA" id="ARBA00022723"/>
    </source>
</evidence>
<gene>
    <name evidence="14" type="primary">ribB</name>
    <name evidence="16" type="ORF">SAMN04488073_3338</name>
</gene>
<dbReference type="InterPro" id="IPR032677">
    <property type="entry name" value="GTP_cyclohydro_II"/>
</dbReference>
<dbReference type="Gene3D" id="3.40.50.10990">
    <property type="entry name" value="GTP cyclohydrolase II"/>
    <property type="match status" value="2"/>
</dbReference>
<dbReference type="NCBIfam" id="NF010626">
    <property type="entry name" value="PRK14019.1"/>
    <property type="match status" value="1"/>
</dbReference>
<comment type="similarity">
    <text evidence="6">In the C-terminal section; belongs to the GTP cyclohydrolase II family.</text>
</comment>
<keyword evidence="13 14" id="KW-0456">Lyase</keyword>
<feature type="binding site" evidence="14">
    <location>
        <position position="39"/>
    </location>
    <ligand>
        <name>Mg(2+)</name>
        <dbReference type="ChEBI" id="CHEBI:18420"/>
        <label>1</label>
    </ligand>
</feature>
<feature type="domain" description="GTP cyclohydrolase II" evidence="15">
    <location>
        <begin position="219"/>
        <end position="378"/>
    </location>
</feature>
<keyword evidence="9 14" id="KW-0686">Riboflavin biosynthesis</keyword>
<dbReference type="GO" id="GO:0009231">
    <property type="term" value="P:riboflavin biosynthetic process"/>
    <property type="evidence" value="ECO:0007669"/>
    <property type="project" value="UniProtKB-UniRule"/>
</dbReference>
<comment type="similarity">
    <text evidence="5">In the N-terminal section; belongs to the DHBP synthase family.</text>
</comment>
<keyword evidence="11 14" id="KW-0460">Magnesium</keyword>
<reference evidence="17" key="1">
    <citation type="submission" date="2016-10" db="EMBL/GenBank/DDBJ databases">
        <authorList>
            <person name="Varghese N."/>
            <person name="Submissions S."/>
        </authorList>
    </citation>
    <scope>NUCLEOTIDE SEQUENCE [LARGE SCALE GENOMIC DNA]</scope>
    <source>
        <strain evidence="17">CGMCC 1.6294</strain>
    </source>
</reference>
<dbReference type="EMBL" id="FOYV01000004">
    <property type="protein sequence ID" value="SFR60692.1"/>
    <property type="molecule type" value="Genomic_DNA"/>
</dbReference>
<dbReference type="NCBIfam" id="TIGR00506">
    <property type="entry name" value="ribB"/>
    <property type="match status" value="1"/>
</dbReference>
<evidence type="ECO:0000256" key="5">
    <source>
        <dbReference type="ARBA" id="ARBA00005520"/>
    </source>
</evidence>
<dbReference type="InterPro" id="IPR036144">
    <property type="entry name" value="RibA-like_sf"/>
</dbReference>
<keyword evidence="10 14" id="KW-0479">Metal-binding</keyword>
<dbReference type="GO" id="GO:0000287">
    <property type="term" value="F:magnesium ion binding"/>
    <property type="evidence" value="ECO:0007669"/>
    <property type="project" value="UniProtKB-UniRule"/>
</dbReference>
<comment type="cofactor">
    <cofactor evidence="14">
        <name>Mg(2+)</name>
        <dbReference type="ChEBI" id="CHEBI:18420"/>
    </cofactor>
    <cofactor evidence="14">
        <name>Mn(2+)</name>
        <dbReference type="ChEBI" id="CHEBI:29035"/>
    </cofactor>
    <text evidence="14">Binds 2 divalent metal cations per subunit. Magnesium or manganese.</text>
</comment>
<dbReference type="Pfam" id="PF00926">
    <property type="entry name" value="DHBP_synthase"/>
    <property type="match status" value="1"/>
</dbReference>
<comment type="catalytic activity">
    <reaction evidence="1 14">
        <text>D-ribulose 5-phosphate = (2S)-2-hydroxy-3-oxobutyl phosphate + formate + H(+)</text>
        <dbReference type="Rhea" id="RHEA:18457"/>
        <dbReference type="ChEBI" id="CHEBI:15378"/>
        <dbReference type="ChEBI" id="CHEBI:15740"/>
        <dbReference type="ChEBI" id="CHEBI:58121"/>
        <dbReference type="ChEBI" id="CHEBI:58830"/>
        <dbReference type="EC" id="4.1.99.12"/>
    </reaction>
</comment>
<dbReference type="SUPFAM" id="SSF142695">
    <property type="entry name" value="RibA-like"/>
    <property type="match status" value="1"/>
</dbReference>
<dbReference type="Pfam" id="PF00925">
    <property type="entry name" value="GTP_cyclohydro2"/>
    <property type="match status" value="1"/>
</dbReference>
<dbReference type="InterPro" id="IPR017945">
    <property type="entry name" value="DHBP_synth_RibB-like_a/b_dom"/>
</dbReference>
<dbReference type="HAMAP" id="MF_00180">
    <property type="entry name" value="RibB"/>
    <property type="match status" value="1"/>
</dbReference>
<evidence type="ECO:0000256" key="12">
    <source>
        <dbReference type="ARBA" id="ARBA00023211"/>
    </source>
</evidence>
<evidence type="ECO:0000256" key="11">
    <source>
        <dbReference type="ARBA" id="ARBA00022842"/>
    </source>
</evidence>
<evidence type="ECO:0000256" key="8">
    <source>
        <dbReference type="ARBA" id="ARBA00018836"/>
    </source>
</evidence>
<dbReference type="PANTHER" id="PTHR21327">
    <property type="entry name" value="GTP CYCLOHYDROLASE II-RELATED"/>
    <property type="match status" value="1"/>
</dbReference>